<dbReference type="SUPFAM" id="SSF52047">
    <property type="entry name" value="RNI-like"/>
    <property type="match status" value="1"/>
</dbReference>
<reference evidence="2 3" key="1">
    <citation type="journal article" date="2014" name="BMC Genomics">
        <title>Genome and secretome analysis of the hemibiotrophic fungal pathogen, Moniliophthora roreri, which causes frosty pod rot disease of cacao: mechanisms of the biotrophic and necrotrophic phases.</title>
        <authorList>
            <person name="Meinhardt L.W."/>
            <person name="Costa G.G.L."/>
            <person name="Thomazella D.P.T."/>
            <person name="Teixeira P.J.P.L."/>
            <person name="Carazzolle M.F."/>
            <person name="Schuster S.C."/>
            <person name="Carlson J.E."/>
            <person name="Guiltinan M.J."/>
            <person name="Mieczkowski P."/>
            <person name="Farmer A."/>
            <person name="Ramaraj T."/>
            <person name="Crozier J."/>
            <person name="Davis R.E."/>
            <person name="Shao J."/>
            <person name="Melnick R.L."/>
            <person name="Pereira G.A.G."/>
            <person name="Bailey B.A."/>
        </authorList>
    </citation>
    <scope>NUCLEOTIDE SEQUENCE [LARGE SCALE GENOMIC DNA]</scope>
    <source>
        <strain evidence="2 3">MCA 2997</strain>
    </source>
</reference>
<feature type="domain" description="F-box" evidence="1">
    <location>
        <begin position="24"/>
        <end position="69"/>
    </location>
</feature>
<dbReference type="OrthoDB" id="2870744at2759"/>
<comment type="caution">
    <text evidence="2">The sequence shown here is derived from an EMBL/GenBank/DDBJ whole genome shotgun (WGS) entry which is preliminary data.</text>
</comment>
<dbReference type="InterPro" id="IPR032675">
    <property type="entry name" value="LRR_dom_sf"/>
</dbReference>
<name>V2YVZ4_MONRO</name>
<evidence type="ECO:0000313" key="2">
    <source>
        <dbReference type="EMBL" id="ESK95864.1"/>
    </source>
</evidence>
<sequence length="465" mass="52834">MRSSFSKLPLKASKKTATTLSPAVSSSIIIPSDIILEIAKWLSARDLLRVSLQSKHIFSLLQSSLYASVKLDHADACRSNLKRFRKRSDLTKWIKVIDLRLIQRSGWSTNTERGIDEDWAALMVQQMASEGSLPLLNTFKWQGLESPNNSLWLALRSGCPLLRVVGTTVGKRTHLIGSDSHLFDFRELEGFHLSTLILERWEAFRRSDTLPQRLWDMLLSHSPDLEELTLNATVASDDVWILSPLLKGRWPKLRRLSIGNLFKEIGDPKNGELFIEFLTAHPTLEEFDSYGNDWLSPSAKLHDILGNLPHLESLSICVNFIDKQQGSQQNFFERLLKECTNNLQNLAISSTSPLNLRDLFNAMVQARNLNLSAIYVTRVRNLKLNDTDVKVAIQVAEKLQHLKEFVIRDVSNWDHYDQLSGIYRTKTLRRFIILSGGRVRVQENGMGSLGQKYSKSSMYSLSVTG</sequence>
<dbReference type="PROSITE" id="PS50181">
    <property type="entry name" value="FBOX"/>
    <property type="match status" value="1"/>
</dbReference>
<dbReference type="HOGENOM" id="CLU_024649_1_0_1"/>
<dbReference type="KEGG" id="mrr:Moror_12362"/>
<proteinExistence type="predicted"/>
<gene>
    <name evidence="2" type="ORF">Moror_12362</name>
</gene>
<keyword evidence="3" id="KW-1185">Reference proteome</keyword>
<dbReference type="Gene3D" id="3.80.10.10">
    <property type="entry name" value="Ribonuclease Inhibitor"/>
    <property type="match status" value="1"/>
</dbReference>
<protein>
    <recommendedName>
        <fullName evidence="1">F-box domain-containing protein</fullName>
    </recommendedName>
</protein>
<accession>V2YVZ4</accession>
<evidence type="ECO:0000259" key="1">
    <source>
        <dbReference type="PROSITE" id="PS50181"/>
    </source>
</evidence>
<dbReference type="AlphaFoldDB" id="V2YVZ4"/>
<organism evidence="2 3">
    <name type="scientific">Moniliophthora roreri (strain MCA 2997)</name>
    <name type="common">Cocoa frosty pod rot fungus</name>
    <name type="synonym">Crinipellis roreri</name>
    <dbReference type="NCBI Taxonomy" id="1381753"/>
    <lineage>
        <taxon>Eukaryota</taxon>
        <taxon>Fungi</taxon>
        <taxon>Dikarya</taxon>
        <taxon>Basidiomycota</taxon>
        <taxon>Agaricomycotina</taxon>
        <taxon>Agaricomycetes</taxon>
        <taxon>Agaricomycetidae</taxon>
        <taxon>Agaricales</taxon>
        <taxon>Marasmiineae</taxon>
        <taxon>Marasmiaceae</taxon>
        <taxon>Moniliophthora</taxon>
    </lineage>
</organism>
<dbReference type="InterPro" id="IPR001810">
    <property type="entry name" value="F-box_dom"/>
</dbReference>
<dbReference type="EMBL" id="AWSO01000059">
    <property type="protein sequence ID" value="ESK95864.1"/>
    <property type="molecule type" value="Genomic_DNA"/>
</dbReference>
<dbReference type="Proteomes" id="UP000017559">
    <property type="component" value="Unassembled WGS sequence"/>
</dbReference>
<dbReference type="STRING" id="1381753.V2YVZ4"/>
<evidence type="ECO:0000313" key="3">
    <source>
        <dbReference type="Proteomes" id="UP000017559"/>
    </source>
</evidence>